<gene>
    <name evidence="2" type="ORF">D6D19_04964</name>
</gene>
<dbReference type="Proteomes" id="UP000308802">
    <property type="component" value="Unassembled WGS sequence"/>
</dbReference>
<dbReference type="Gene3D" id="6.10.160.20">
    <property type="match status" value="1"/>
</dbReference>
<protein>
    <recommendedName>
        <fullName evidence="4">Histone deacetylase complex subunit SAP30 Sin3 binding domain-containing protein</fullName>
    </recommendedName>
</protein>
<reference evidence="2 3" key="1">
    <citation type="submission" date="2018-10" db="EMBL/GenBank/DDBJ databases">
        <title>Fifty Aureobasidium pullulans genomes reveal a recombining polyextremotolerant generalist.</title>
        <authorList>
            <person name="Gostincar C."/>
            <person name="Turk M."/>
            <person name="Zajc J."/>
            <person name="Gunde-Cimerman N."/>
        </authorList>
    </citation>
    <scope>NUCLEOTIDE SEQUENCE [LARGE SCALE GENOMIC DNA]</scope>
    <source>
        <strain evidence="2 3">EXF-10659</strain>
    </source>
</reference>
<name>A0A4S9A5D0_AURPU</name>
<dbReference type="EMBL" id="QZAO01000137">
    <property type="protein sequence ID" value="THW74272.1"/>
    <property type="molecule type" value="Genomic_DNA"/>
</dbReference>
<feature type="region of interest" description="Disordered" evidence="1">
    <location>
        <begin position="1"/>
        <end position="61"/>
    </location>
</feature>
<dbReference type="AlphaFoldDB" id="A0A4S9A5D0"/>
<evidence type="ECO:0000313" key="3">
    <source>
        <dbReference type="Proteomes" id="UP000308802"/>
    </source>
</evidence>
<sequence>MPPKGSRVVHHDNDSRSDGSSSKTNNNTAKNKRPNGTSNLRDTKNVTDAPGTQNASSSNGVSAVVSLHGACRKIKADKRMQFTWAQEDLSLLQEYRAAHRMETPSAFNSIRNQFLLTNPGIGRQSPTMARRKSKRKVPKEQLAMAVRKNFNDAAVNEIDVMVDLLYKVRNQGMLARHVLHTTLQC</sequence>
<comment type="caution">
    <text evidence="2">The sequence shown here is derived from an EMBL/GenBank/DDBJ whole genome shotgun (WGS) entry which is preliminary data.</text>
</comment>
<organism evidence="2 3">
    <name type="scientific">Aureobasidium pullulans</name>
    <name type="common">Black yeast</name>
    <name type="synonym">Pullularia pullulans</name>
    <dbReference type="NCBI Taxonomy" id="5580"/>
    <lineage>
        <taxon>Eukaryota</taxon>
        <taxon>Fungi</taxon>
        <taxon>Dikarya</taxon>
        <taxon>Ascomycota</taxon>
        <taxon>Pezizomycotina</taxon>
        <taxon>Dothideomycetes</taxon>
        <taxon>Dothideomycetidae</taxon>
        <taxon>Dothideales</taxon>
        <taxon>Saccotheciaceae</taxon>
        <taxon>Aureobasidium</taxon>
    </lineage>
</organism>
<evidence type="ECO:0000313" key="2">
    <source>
        <dbReference type="EMBL" id="THW74272.1"/>
    </source>
</evidence>
<feature type="compositionally biased region" description="Low complexity" evidence="1">
    <location>
        <begin position="20"/>
        <end position="29"/>
    </location>
</feature>
<proteinExistence type="predicted"/>
<dbReference type="InterPro" id="IPR038291">
    <property type="entry name" value="SAP30_C_sf"/>
</dbReference>
<evidence type="ECO:0008006" key="4">
    <source>
        <dbReference type="Google" id="ProtNLM"/>
    </source>
</evidence>
<accession>A0A4S9A5D0</accession>
<evidence type="ECO:0000256" key="1">
    <source>
        <dbReference type="SAM" id="MobiDB-lite"/>
    </source>
</evidence>